<proteinExistence type="predicted"/>
<evidence type="ECO:0000313" key="5">
    <source>
        <dbReference type="Proteomes" id="UP000503540"/>
    </source>
</evidence>
<evidence type="ECO:0000256" key="1">
    <source>
        <dbReference type="ARBA" id="ARBA00022741"/>
    </source>
</evidence>
<evidence type="ECO:0000313" key="4">
    <source>
        <dbReference type="EMBL" id="QIS11882.1"/>
    </source>
</evidence>
<dbReference type="Pfam" id="PF00196">
    <property type="entry name" value="GerE"/>
    <property type="match status" value="1"/>
</dbReference>
<dbReference type="InterPro" id="IPR011990">
    <property type="entry name" value="TPR-like_helical_dom_sf"/>
</dbReference>
<dbReference type="PANTHER" id="PTHR16305:SF35">
    <property type="entry name" value="TRANSCRIPTIONAL ACTIVATOR DOMAIN"/>
    <property type="match status" value="1"/>
</dbReference>
<dbReference type="PRINTS" id="PR00038">
    <property type="entry name" value="HTHLUXR"/>
</dbReference>
<dbReference type="Proteomes" id="UP000503540">
    <property type="component" value="Chromosome"/>
</dbReference>
<dbReference type="InterPro" id="IPR000792">
    <property type="entry name" value="Tscrpt_reg_LuxR_C"/>
</dbReference>
<evidence type="ECO:0000256" key="2">
    <source>
        <dbReference type="ARBA" id="ARBA00022840"/>
    </source>
</evidence>
<dbReference type="PROSITE" id="PS50043">
    <property type="entry name" value="HTH_LUXR_2"/>
    <property type="match status" value="1"/>
</dbReference>
<dbReference type="SUPFAM" id="SSF48452">
    <property type="entry name" value="TPR-like"/>
    <property type="match status" value="1"/>
</dbReference>
<name>A0A6G9YF99_9NOCA</name>
<dbReference type="SUPFAM" id="SSF52540">
    <property type="entry name" value="P-loop containing nucleoside triphosphate hydrolases"/>
    <property type="match status" value="1"/>
</dbReference>
<dbReference type="SMART" id="SM00421">
    <property type="entry name" value="HTH_LUXR"/>
    <property type="match status" value="1"/>
</dbReference>
<dbReference type="CDD" id="cd06170">
    <property type="entry name" value="LuxR_C_like"/>
    <property type="match status" value="1"/>
</dbReference>
<dbReference type="SUPFAM" id="SSF46894">
    <property type="entry name" value="C-terminal effector domain of the bipartite response regulators"/>
    <property type="match status" value="1"/>
</dbReference>
<keyword evidence="1" id="KW-0547">Nucleotide-binding</keyword>
<dbReference type="GO" id="GO:0005737">
    <property type="term" value="C:cytoplasm"/>
    <property type="evidence" value="ECO:0007669"/>
    <property type="project" value="TreeGrafter"/>
</dbReference>
<dbReference type="GO" id="GO:0006355">
    <property type="term" value="P:regulation of DNA-templated transcription"/>
    <property type="evidence" value="ECO:0007669"/>
    <property type="project" value="InterPro"/>
</dbReference>
<dbReference type="Gene3D" id="1.10.10.10">
    <property type="entry name" value="Winged helix-like DNA-binding domain superfamily/Winged helix DNA-binding domain"/>
    <property type="match status" value="1"/>
</dbReference>
<accession>A0A6G9YF99</accession>
<sequence length="943" mass="99482">MIRRVVAGRSSGVFVGRAGELSALLAAVGAGRTHLVLVAGEAGIGKTRLIGEFAGRLGGSAVVLGGRCPEFGNAGVVPFAPFVAVMRALLRRFGIDDVAALLSTAPALAGWLPELAARTGSGTADRLRLFGEILTLLEQFAARGPLVVVLEDLHWADDSSRELLTFLVANLAEHDVLLVGTYRPAGASEFRGLVAELRRHPGVETIALGPLTKHEVGRQLAALLGREPEPGSVGRVFERSAGNPLFVEAIGGAPDEPLAELPELLLAAQHGLPEEVRDLLRLAATAGSPVPHELLQAATDLTPAACRSAIRQLIDHQLLIAVDTGYEFRHILIRQAVSGELLPAERIALHRRLAEVLRGQPDLVAPERFGAELARHAEAAGDLRLALTAAWSAATAAERSAAHPERLEQSARVLALWHKVSGAADLLGVDRLTVLEAAVDAACRGADIRRGIEFADAAVELVSTVDDPLRAARLYRRRAQLRNQTGVGGREDLDRALELVPIDPPNALRGELDAELAGALVFSGRSAEAGAAARAALDIADQLDLLPLAARAHAYLALSQADSPAADEHFTAAHAAAATADPDTLLTVLTWEAAALVAAGNYERSIEVIREALRAAHASFHFAERGPILLVKWAQALEALGRWAEAVELVDDALTDTLPPLSTAALRLCHGRVMLARGAFAEAQSDADSAAAVLGDTAWAGQYRLENAWLRARLAIKYGELERAAEIVAAAFAIDGPTRHPREAWPLLTLAARIPTDTGDLADGLPYASPVDAAYRATFTAVTSGHTDAWRQAVTAWHDLRRPYDAAQAQLSCAVAELASGNRAAAESALRDAATRATELAAAPLLDEIAQVATRARLTIAASDHTDNSTAPRTFGLTTRELDVLRLVARGLSNRQIATELFISGNTAGVHVSRILTKVGAASRTEAAAIASAHGLLEPDRAG</sequence>
<dbReference type="PANTHER" id="PTHR16305">
    <property type="entry name" value="TESTICULAR SOLUBLE ADENYLYL CYCLASE"/>
    <property type="match status" value="1"/>
</dbReference>
<dbReference type="InterPro" id="IPR016032">
    <property type="entry name" value="Sig_transdc_resp-reg_C-effctor"/>
</dbReference>
<dbReference type="GO" id="GO:0003677">
    <property type="term" value="F:DNA binding"/>
    <property type="evidence" value="ECO:0007669"/>
    <property type="project" value="InterPro"/>
</dbReference>
<reference evidence="4 5" key="1">
    <citation type="journal article" date="2019" name="ACS Chem. Biol.">
        <title>Identification and Mobilization of a Cryptic Antibiotic Biosynthesis Gene Locus from a Human-Pathogenic Nocardia Isolate.</title>
        <authorList>
            <person name="Herisse M."/>
            <person name="Ishida K."/>
            <person name="Porter J.L."/>
            <person name="Howden B."/>
            <person name="Hertweck C."/>
            <person name="Stinear T.P."/>
            <person name="Pidot S.J."/>
        </authorList>
    </citation>
    <scope>NUCLEOTIDE SEQUENCE [LARGE SCALE GENOMIC DNA]</scope>
    <source>
        <strain evidence="4 5">AUSMDU00012717</strain>
    </source>
</reference>
<dbReference type="EMBL" id="CP046172">
    <property type="protein sequence ID" value="QIS11882.1"/>
    <property type="molecule type" value="Genomic_DNA"/>
</dbReference>
<feature type="domain" description="HTH luxR-type" evidence="3">
    <location>
        <begin position="870"/>
        <end position="935"/>
    </location>
</feature>
<dbReference type="RefSeq" id="WP_167474638.1">
    <property type="nucleotide sequence ID" value="NZ_CP046172.1"/>
</dbReference>
<dbReference type="AlphaFoldDB" id="A0A6G9YF99"/>
<dbReference type="InterPro" id="IPR027417">
    <property type="entry name" value="P-loop_NTPase"/>
</dbReference>
<keyword evidence="2" id="KW-0067">ATP-binding</keyword>
<gene>
    <name evidence="4" type="ORF">F5544_20070</name>
</gene>
<dbReference type="Pfam" id="PF13191">
    <property type="entry name" value="AAA_16"/>
    <property type="match status" value="1"/>
</dbReference>
<protein>
    <submittedName>
        <fullName evidence="4">AAA family ATPase</fullName>
    </submittedName>
</protein>
<dbReference type="Gene3D" id="3.40.50.300">
    <property type="entry name" value="P-loop containing nucleotide triphosphate hydrolases"/>
    <property type="match status" value="1"/>
</dbReference>
<evidence type="ECO:0000259" key="3">
    <source>
        <dbReference type="PROSITE" id="PS50043"/>
    </source>
</evidence>
<keyword evidence="5" id="KW-1185">Reference proteome</keyword>
<organism evidence="4 5">
    <name type="scientific">Nocardia arthritidis</name>
    <dbReference type="NCBI Taxonomy" id="228602"/>
    <lineage>
        <taxon>Bacteria</taxon>
        <taxon>Bacillati</taxon>
        <taxon>Actinomycetota</taxon>
        <taxon>Actinomycetes</taxon>
        <taxon>Mycobacteriales</taxon>
        <taxon>Nocardiaceae</taxon>
        <taxon>Nocardia</taxon>
    </lineage>
</organism>
<dbReference type="KEGG" id="nah:F5544_20070"/>
<dbReference type="InterPro" id="IPR036388">
    <property type="entry name" value="WH-like_DNA-bd_sf"/>
</dbReference>
<dbReference type="GO" id="GO:0004016">
    <property type="term" value="F:adenylate cyclase activity"/>
    <property type="evidence" value="ECO:0007669"/>
    <property type="project" value="TreeGrafter"/>
</dbReference>
<dbReference type="InterPro" id="IPR041664">
    <property type="entry name" value="AAA_16"/>
</dbReference>
<dbReference type="GO" id="GO:0005524">
    <property type="term" value="F:ATP binding"/>
    <property type="evidence" value="ECO:0007669"/>
    <property type="project" value="UniProtKB-KW"/>
</dbReference>
<dbReference type="Gene3D" id="1.25.40.10">
    <property type="entry name" value="Tetratricopeptide repeat domain"/>
    <property type="match status" value="1"/>
</dbReference>